<organism evidence="1 2">
    <name type="scientific">Nyssa sinensis</name>
    <dbReference type="NCBI Taxonomy" id="561372"/>
    <lineage>
        <taxon>Eukaryota</taxon>
        <taxon>Viridiplantae</taxon>
        <taxon>Streptophyta</taxon>
        <taxon>Embryophyta</taxon>
        <taxon>Tracheophyta</taxon>
        <taxon>Spermatophyta</taxon>
        <taxon>Magnoliopsida</taxon>
        <taxon>eudicotyledons</taxon>
        <taxon>Gunneridae</taxon>
        <taxon>Pentapetalae</taxon>
        <taxon>asterids</taxon>
        <taxon>Cornales</taxon>
        <taxon>Nyssaceae</taxon>
        <taxon>Nyssa</taxon>
    </lineage>
</organism>
<gene>
    <name evidence="1" type="ORF">F0562_022577</name>
</gene>
<evidence type="ECO:0000313" key="2">
    <source>
        <dbReference type="Proteomes" id="UP000325577"/>
    </source>
</evidence>
<dbReference type="AlphaFoldDB" id="A0A5J5BNE4"/>
<accession>A0A5J5BNE4</accession>
<dbReference type="Proteomes" id="UP000325577">
    <property type="component" value="Linkage Group LG11"/>
</dbReference>
<dbReference type="EMBL" id="CM018034">
    <property type="protein sequence ID" value="KAA8544565.1"/>
    <property type="molecule type" value="Genomic_DNA"/>
</dbReference>
<protein>
    <submittedName>
        <fullName evidence="1">Uncharacterized protein</fullName>
    </submittedName>
</protein>
<sequence length="336" mass="37958">MATLLHRYAEARNIPPSGYQRSYKEVVEVAVWLALRSNLKIGAARDQCVESVDRDSCKARVKFLSRALVRKVGDHWTGSHQGRICRNRLMNVGGCWPESSPNAFFKAQLRNTKRKGDDLCKSRFQTQQLKTKGKEKLVEDGLDKSLLDRRQDRETREMGRGRWAVGSHSSGFYLMRLGDKQKLRTKFRESQCGGTSCIPKGGHDEGNLAGEGEELQDSDWVSLSSGEASFGGGPENGMLTVEDQDCNAARKWEELGVIEPVDCSPMAVIDPKEKPDTDIGMQLMGLREVETSERVIRKIDKFSNFLRVTYEGFEEESLWLFASIDRRWGMQAKLEA</sequence>
<keyword evidence="2" id="KW-1185">Reference proteome</keyword>
<name>A0A5J5BNE4_9ASTE</name>
<reference evidence="1 2" key="1">
    <citation type="submission" date="2019-09" db="EMBL/GenBank/DDBJ databases">
        <title>A chromosome-level genome assembly of the Chinese tupelo Nyssa sinensis.</title>
        <authorList>
            <person name="Yang X."/>
            <person name="Kang M."/>
            <person name="Yang Y."/>
            <person name="Xiong H."/>
            <person name="Wang M."/>
            <person name="Zhang Z."/>
            <person name="Wang Z."/>
            <person name="Wu H."/>
            <person name="Ma T."/>
            <person name="Liu J."/>
            <person name="Xi Z."/>
        </authorList>
    </citation>
    <scope>NUCLEOTIDE SEQUENCE [LARGE SCALE GENOMIC DNA]</scope>
    <source>
        <strain evidence="1">J267</strain>
        <tissue evidence="1">Leaf</tissue>
    </source>
</reference>
<evidence type="ECO:0000313" key="1">
    <source>
        <dbReference type="EMBL" id="KAA8544565.1"/>
    </source>
</evidence>
<proteinExistence type="predicted"/>